<accession>E4NF07</accession>
<keyword evidence="2" id="KW-1185">Reference proteome</keyword>
<reference evidence="1 2" key="1">
    <citation type="journal article" date="2010" name="DNA Res.">
        <title>Genome sequence of Kitasatospora setae NBRC 14216T: an evolutionary snapshot of the family Streptomycetaceae.</title>
        <authorList>
            <person name="Ichikawa N."/>
            <person name="Oguchi A."/>
            <person name="Ikeda H."/>
            <person name="Ishikawa J."/>
            <person name="Kitani S."/>
            <person name="Watanabe Y."/>
            <person name="Nakamura S."/>
            <person name="Katano Y."/>
            <person name="Kishi E."/>
            <person name="Sasagawa M."/>
            <person name="Ankai A."/>
            <person name="Fukui S."/>
            <person name="Hashimoto Y."/>
            <person name="Kamata S."/>
            <person name="Otoguro M."/>
            <person name="Tanikawa S."/>
            <person name="Nihira T."/>
            <person name="Horinouchi S."/>
            <person name="Ohnishi Y."/>
            <person name="Hayakawa M."/>
            <person name="Kuzuyama T."/>
            <person name="Arisawa A."/>
            <person name="Nomoto F."/>
            <person name="Miura H."/>
            <person name="Takahashi Y."/>
            <person name="Fujita N."/>
        </authorList>
    </citation>
    <scope>NUCLEOTIDE SEQUENCE [LARGE SCALE GENOMIC DNA]</scope>
    <source>
        <strain evidence="2">ATCC 33774 / DSM 43861 / JCM 3304 / KCC A-0304 / NBRC 14216 / KM-6054</strain>
    </source>
</reference>
<dbReference type="Proteomes" id="UP000007076">
    <property type="component" value="Chromosome"/>
</dbReference>
<gene>
    <name evidence="1" type="ordered locus">KSE_43040</name>
</gene>
<dbReference type="KEGG" id="ksk:KSE_43040"/>
<dbReference type="EMBL" id="AP010968">
    <property type="protein sequence ID" value="BAJ30087.1"/>
    <property type="molecule type" value="Genomic_DNA"/>
</dbReference>
<dbReference type="STRING" id="452652.KSE_43040"/>
<dbReference type="AlphaFoldDB" id="E4NF07"/>
<dbReference type="HOGENOM" id="CLU_2246368_0_0_11"/>
<proteinExistence type="predicted"/>
<evidence type="ECO:0000313" key="2">
    <source>
        <dbReference type="Proteomes" id="UP000007076"/>
    </source>
</evidence>
<evidence type="ECO:0000313" key="1">
    <source>
        <dbReference type="EMBL" id="BAJ30087.1"/>
    </source>
</evidence>
<organism evidence="1 2">
    <name type="scientific">Kitasatospora setae (strain ATCC 33774 / DSM 43861 / JCM 3304 / KCC A-0304 / NBRC 14216 / KM-6054)</name>
    <name type="common">Streptomyces setae</name>
    <dbReference type="NCBI Taxonomy" id="452652"/>
    <lineage>
        <taxon>Bacteria</taxon>
        <taxon>Bacillati</taxon>
        <taxon>Actinomycetota</taxon>
        <taxon>Actinomycetes</taxon>
        <taxon>Kitasatosporales</taxon>
        <taxon>Streptomycetaceae</taxon>
        <taxon>Kitasatospora</taxon>
    </lineage>
</organism>
<name>E4NF07_KITSK</name>
<sequence length="104" mass="11167">MGRPCDVCGDAADYANGHGAWCEVHTARARREDAEAARWDAVCALVDCENNAGWDGLGRARKYCSNAHSQKAYRLRKAAAAAAVMAPRSTLTPGDGREDVSRSE</sequence>
<protein>
    <submittedName>
        <fullName evidence="1">Uncharacterized protein</fullName>
    </submittedName>
</protein>